<accession>A0ABW1ZGJ8</accession>
<reference evidence="2" key="1">
    <citation type="journal article" date="2019" name="Int. J. Syst. Evol. Microbiol.">
        <title>The Global Catalogue of Microorganisms (GCM) 10K type strain sequencing project: providing services to taxonomists for standard genome sequencing and annotation.</title>
        <authorList>
            <consortium name="The Broad Institute Genomics Platform"/>
            <consortium name="The Broad Institute Genome Sequencing Center for Infectious Disease"/>
            <person name="Wu L."/>
            <person name="Ma J."/>
        </authorList>
    </citation>
    <scope>NUCLEOTIDE SEQUENCE [LARGE SCALE GENOMIC DNA]</scope>
    <source>
        <strain evidence="2">CCUG 63830</strain>
    </source>
</reference>
<sequence>MTITNFHEAMQDLKTERPITHVITIPSGMVAEQPSQGDLGLLLNRAVSGLMHAACAANLVPAYIGQPSILPVEVAGLAECLEASEQQNLRDVAAIRQLESALATAQAENERLRGRWKGRRRSRPSGTRSPVGFTRICPPMGTNQWPSFPASAVLTPWRNVGMIWRTPPAPPWEASSDGPACSDDLAETGRAPAGLAVRDGQRETARCVALGGIARA</sequence>
<gene>
    <name evidence="1" type="ORF">ACFP90_02670</name>
</gene>
<dbReference type="Proteomes" id="UP001596317">
    <property type="component" value="Unassembled WGS sequence"/>
</dbReference>
<proteinExistence type="predicted"/>
<protein>
    <submittedName>
        <fullName evidence="1">Uncharacterized protein</fullName>
    </submittedName>
</protein>
<keyword evidence="2" id="KW-1185">Reference proteome</keyword>
<comment type="caution">
    <text evidence="1">The sequence shown here is derived from an EMBL/GenBank/DDBJ whole genome shotgun (WGS) entry which is preliminary data.</text>
</comment>
<dbReference type="EMBL" id="JBHSWB010000001">
    <property type="protein sequence ID" value="MFC6659397.1"/>
    <property type="molecule type" value="Genomic_DNA"/>
</dbReference>
<evidence type="ECO:0000313" key="1">
    <source>
        <dbReference type="EMBL" id="MFC6659397.1"/>
    </source>
</evidence>
<dbReference type="RefSeq" id="WP_380053973.1">
    <property type="nucleotide sequence ID" value="NZ_JBHSWB010000001.1"/>
</dbReference>
<organism evidence="1 2">
    <name type="scientific">Deinococcus multiflagellatus</name>
    <dbReference type="NCBI Taxonomy" id="1656887"/>
    <lineage>
        <taxon>Bacteria</taxon>
        <taxon>Thermotogati</taxon>
        <taxon>Deinococcota</taxon>
        <taxon>Deinococci</taxon>
        <taxon>Deinococcales</taxon>
        <taxon>Deinococcaceae</taxon>
        <taxon>Deinococcus</taxon>
    </lineage>
</organism>
<evidence type="ECO:0000313" key="2">
    <source>
        <dbReference type="Proteomes" id="UP001596317"/>
    </source>
</evidence>
<name>A0ABW1ZGJ8_9DEIO</name>